<evidence type="ECO:0000256" key="5">
    <source>
        <dbReference type="PROSITE-ProRule" id="PRU10137"/>
    </source>
</evidence>
<accession>A0A8J3AB63</accession>
<dbReference type="GO" id="GO:0015074">
    <property type="term" value="P:DNA integration"/>
    <property type="evidence" value="ECO:0007669"/>
    <property type="project" value="UniProtKB-KW"/>
</dbReference>
<proteinExistence type="predicted"/>
<dbReference type="InterPro" id="IPR006118">
    <property type="entry name" value="Recombinase_CS"/>
</dbReference>
<gene>
    <name evidence="7" type="ORF">GCM10011354_36090</name>
</gene>
<evidence type="ECO:0000256" key="1">
    <source>
        <dbReference type="ARBA" id="ARBA00022908"/>
    </source>
</evidence>
<dbReference type="PROSITE" id="PS00397">
    <property type="entry name" value="RECOMBINASES_1"/>
    <property type="match status" value="1"/>
</dbReference>
<organism evidence="7 8">
    <name type="scientific">Egicoccus halophilus</name>
    <dbReference type="NCBI Taxonomy" id="1670830"/>
    <lineage>
        <taxon>Bacteria</taxon>
        <taxon>Bacillati</taxon>
        <taxon>Actinomycetota</taxon>
        <taxon>Nitriliruptoria</taxon>
        <taxon>Egicoccales</taxon>
        <taxon>Egicoccaceae</taxon>
        <taxon>Egicoccus</taxon>
    </lineage>
</organism>
<keyword evidence="2" id="KW-0238">DNA-binding</keyword>
<dbReference type="SUPFAM" id="SSF53041">
    <property type="entry name" value="Resolvase-like"/>
    <property type="match status" value="1"/>
</dbReference>
<evidence type="ECO:0000256" key="3">
    <source>
        <dbReference type="ARBA" id="ARBA00023172"/>
    </source>
</evidence>
<dbReference type="InterPro" id="IPR006119">
    <property type="entry name" value="Resolv_N"/>
</dbReference>
<dbReference type="Proteomes" id="UP000650511">
    <property type="component" value="Unassembled WGS sequence"/>
</dbReference>
<feature type="active site" description="O-(5'-phospho-DNA)-serine intermediate" evidence="4 5">
    <location>
        <position position="10"/>
    </location>
</feature>
<evidence type="ECO:0000256" key="4">
    <source>
        <dbReference type="PIRSR" id="PIRSR606118-50"/>
    </source>
</evidence>
<dbReference type="InterPro" id="IPR036162">
    <property type="entry name" value="Resolvase-like_N_sf"/>
</dbReference>
<comment type="caution">
    <text evidence="7">The sequence shown here is derived from an EMBL/GenBank/DDBJ whole genome shotgun (WGS) entry which is preliminary data.</text>
</comment>
<dbReference type="GO" id="GO:0003677">
    <property type="term" value="F:DNA binding"/>
    <property type="evidence" value="ECO:0007669"/>
    <property type="project" value="UniProtKB-KW"/>
</dbReference>
<evidence type="ECO:0000259" key="6">
    <source>
        <dbReference type="PROSITE" id="PS51736"/>
    </source>
</evidence>
<dbReference type="Gene3D" id="3.40.50.1390">
    <property type="entry name" value="Resolvase, N-terminal catalytic domain"/>
    <property type="match status" value="1"/>
</dbReference>
<reference evidence="7" key="2">
    <citation type="submission" date="2020-09" db="EMBL/GenBank/DDBJ databases">
        <authorList>
            <person name="Sun Q."/>
            <person name="Zhou Y."/>
        </authorList>
    </citation>
    <scope>NUCLEOTIDE SEQUENCE</scope>
    <source>
        <strain evidence="7">CGMCC 1.14988</strain>
    </source>
</reference>
<keyword evidence="3" id="KW-0233">DNA recombination</keyword>
<evidence type="ECO:0000313" key="8">
    <source>
        <dbReference type="Proteomes" id="UP000650511"/>
    </source>
</evidence>
<dbReference type="EMBL" id="BMHA01000019">
    <property type="protein sequence ID" value="GGI09844.1"/>
    <property type="molecule type" value="Genomic_DNA"/>
</dbReference>
<dbReference type="Pfam" id="PF00239">
    <property type="entry name" value="Resolvase"/>
    <property type="match status" value="1"/>
</dbReference>
<protein>
    <recommendedName>
        <fullName evidence="6">Resolvase/invertase-type recombinase catalytic domain-containing protein</fullName>
    </recommendedName>
</protein>
<keyword evidence="8" id="KW-1185">Reference proteome</keyword>
<dbReference type="GO" id="GO:0000150">
    <property type="term" value="F:DNA strand exchange activity"/>
    <property type="evidence" value="ECO:0007669"/>
    <property type="project" value="InterPro"/>
</dbReference>
<name>A0A8J3AB63_9ACTN</name>
<evidence type="ECO:0000313" key="7">
    <source>
        <dbReference type="EMBL" id="GGI09844.1"/>
    </source>
</evidence>
<dbReference type="PROSITE" id="PS51736">
    <property type="entry name" value="RECOMBINASES_3"/>
    <property type="match status" value="1"/>
</dbReference>
<evidence type="ECO:0000256" key="2">
    <source>
        <dbReference type="ARBA" id="ARBA00023125"/>
    </source>
</evidence>
<reference evidence="7" key="1">
    <citation type="journal article" date="2014" name="Int. J. Syst. Evol. Microbiol.">
        <title>Complete genome sequence of Corynebacterium casei LMG S-19264T (=DSM 44701T), isolated from a smear-ripened cheese.</title>
        <authorList>
            <consortium name="US DOE Joint Genome Institute (JGI-PGF)"/>
            <person name="Walter F."/>
            <person name="Albersmeier A."/>
            <person name="Kalinowski J."/>
            <person name="Ruckert C."/>
        </authorList>
    </citation>
    <scope>NUCLEOTIDE SEQUENCE</scope>
    <source>
        <strain evidence="7">CGMCC 1.14988</strain>
    </source>
</reference>
<sequence length="45" mass="4783">MAIVGYARVSTTEQDPQLQLDALTAAGAERIFTDHTRAPPQSAPS</sequence>
<dbReference type="AlphaFoldDB" id="A0A8J3AB63"/>
<keyword evidence="1" id="KW-0229">DNA integration</keyword>
<feature type="domain" description="Resolvase/invertase-type recombinase catalytic" evidence="6">
    <location>
        <begin position="2"/>
        <end position="45"/>
    </location>
</feature>